<dbReference type="InterPro" id="IPR012340">
    <property type="entry name" value="NA-bd_OB-fold"/>
</dbReference>
<name>A0A0W1S8B8_9EURY</name>
<dbReference type="Gene3D" id="2.40.50.140">
    <property type="entry name" value="Nucleic acid-binding proteins"/>
    <property type="match status" value="1"/>
</dbReference>
<evidence type="ECO:0000256" key="1">
    <source>
        <dbReference type="SAM" id="MobiDB-lite"/>
    </source>
</evidence>
<comment type="caution">
    <text evidence="3">The sequence shown here is derived from an EMBL/GenBank/DDBJ whole genome shotgun (WGS) entry which is preliminary data.</text>
</comment>
<feature type="compositionally biased region" description="Low complexity" evidence="1">
    <location>
        <begin position="122"/>
        <end position="132"/>
    </location>
</feature>
<dbReference type="Proteomes" id="UP000053157">
    <property type="component" value="Unassembled WGS sequence"/>
</dbReference>
<dbReference type="SUPFAM" id="SSF50249">
    <property type="entry name" value="Nucleic acid-binding proteins"/>
    <property type="match status" value="1"/>
</dbReference>
<dbReference type="SMART" id="SM00950">
    <property type="entry name" value="Piwi"/>
    <property type="match status" value="1"/>
</dbReference>
<feature type="compositionally biased region" description="Basic and acidic residues" evidence="1">
    <location>
        <begin position="100"/>
        <end position="118"/>
    </location>
</feature>
<evidence type="ECO:0000259" key="2">
    <source>
        <dbReference type="PROSITE" id="PS50822"/>
    </source>
</evidence>
<sequence length="895" mass="98710">MAVKADIEDGEEIDIALRVTGIDEWEHDAIAQKIQLEDIDNAAIDLTVFHNNEVANFEWQIGEWYLLENVVGNEFRGEMQLNPGYDLNVTLLDDPPAAVENDKLPGSEPSERPVDLSGERGSSGAAATTSDASDGEEFVSGSEVDGSSRPTADGGGKLLHQQPLSDGNYLLQFELGSLPELPVHEYELQATGSGGIDPDDFTNGIEGFTAKAANYYQSRIGSPVTTADASRRRIYATEKLHSTISIHGYTVKPVHQGETTLEARSYTNDGPLQEFVKQDVKRAVAGRFEVSGIDSIIEPTPQRTANSGLFEAYRKYKCRIRVDADGTVICGVNVAYHLESTFSAAEWVQRGHDIAEVTVEHDTDLYDSARTARVKEVIDMDYDDVLDGPGVPMSEYHEKHVEQDVIDSMRAGDPIIADLQYGSGEDSIFPQLLAYCKVIPTFDQLGRVDETFLNVIHNESRMKPEERFNVVTSFVDLLGPTPYFGFDPVPQPTNAGYREHQIRNRPNLRFGDGQTGFYGAGGLERKGYGVYKAPESFDIIALYPEDEEDDARPYVLSLLNKLADYDASPTAFDRDTYELSSEFHYSQHAQKASDYDAALIVVPDADEAAAADYDDPYPEFKRRLGQLGVPSQMISVDNLGNDNYRGNICSSLIGKAGGVPWRIDDVPGAVDAFVGLDVTYDHATKQHLGAAANVIMADGTILASEAVTKQAGETFDEDDVANVIKHVLEIFAEEEGRPPRHVVIHRDGKFYLDIESLISRLDKARDLIQRFDLVEIRKSGNPRIAEYDESNSRFDIADKGVAFHVHNGDHSYLTTTGGKEGSPGTPRPLQIVKRYGSTDLDTLAEQTYWLSEAHVGSLSRSTRLPITTYYADKCADFAMKGYLTKGSVIRGVPYI</sequence>
<feature type="domain" description="Piwi" evidence="2">
    <location>
        <begin position="597"/>
        <end position="883"/>
    </location>
</feature>
<keyword evidence="4" id="KW-1185">Reference proteome</keyword>
<dbReference type="InterPro" id="IPR012337">
    <property type="entry name" value="RNaseH-like_sf"/>
</dbReference>
<dbReference type="OrthoDB" id="342138at2157"/>
<protein>
    <recommendedName>
        <fullName evidence="2">Piwi domain-containing protein</fullName>
    </recommendedName>
</protein>
<dbReference type="GO" id="GO:0003676">
    <property type="term" value="F:nucleic acid binding"/>
    <property type="evidence" value="ECO:0007669"/>
    <property type="project" value="InterPro"/>
</dbReference>
<dbReference type="SUPFAM" id="SSF53098">
    <property type="entry name" value="Ribonuclease H-like"/>
    <property type="match status" value="1"/>
</dbReference>
<dbReference type="RefSeq" id="WP_058572808.1">
    <property type="nucleotide sequence ID" value="NZ_LOPV01000371.1"/>
</dbReference>
<reference evidence="3 4" key="1">
    <citation type="submission" date="2015-12" db="EMBL/GenBank/DDBJ databases">
        <title>Haloferax profundi sp. nov. isolated from the Discovery deep brine-seawater interface in the Red Sea.</title>
        <authorList>
            <person name="Zhang G."/>
            <person name="Stingl U."/>
            <person name="Rashid M."/>
        </authorList>
    </citation>
    <scope>NUCLEOTIDE SEQUENCE [LARGE SCALE GENOMIC DNA]</scope>
    <source>
        <strain evidence="3 4">SB29</strain>
    </source>
</reference>
<dbReference type="Gene3D" id="3.30.420.10">
    <property type="entry name" value="Ribonuclease H-like superfamily/Ribonuclease H"/>
    <property type="match status" value="1"/>
</dbReference>
<dbReference type="Pfam" id="PF02171">
    <property type="entry name" value="Piwi"/>
    <property type="match status" value="1"/>
</dbReference>
<accession>A0A0W1S8B8</accession>
<dbReference type="SMR" id="A0A0W1S8B8"/>
<dbReference type="AlphaFoldDB" id="A0A0W1S8B8"/>
<proteinExistence type="predicted"/>
<feature type="region of interest" description="Disordered" evidence="1">
    <location>
        <begin position="96"/>
        <end position="161"/>
    </location>
</feature>
<dbReference type="PROSITE" id="PS50822">
    <property type="entry name" value="PIWI"/>
    <property type="match status" value="1"/>
</dbReference>
<dbReference type="EMBL" id="LOPV01000371">
    <property type="protein sequence ID" value="KTG22368.1"/>
    <property type="molecule type" value="Genomic_DNA"/>
</dbReference>
<evidence type="ECO:0000313" key="3">
    <source>
        <dbReference type="EMBL" id="KTG22368.1"/>
    </source>
</evidence>
<dbReference type="InterPro" id="IPR036397">
    <property type="entry name" value="RNaseH_sf"/>
</dbReference>
<evidence type="ECO:0000313" key="4">
    <source>
        <dbReference type="Proteomes" id="UP000053157"/>
    </source>
</evidence>
<dbReference type="Gene3D" id="3.40.50.2300">
    <property type="match status" value="1"/>
</dbReference>
<gene>
    <name evidence="3" type="ORF">AUR66_16955</name>
</gene>
<dbReference type="InterPro" id="IPR003165">
    <property type="entry name" value="Piwi"/>
</dbReference>
<organism evidence="3 4">
    <name type="scientific">Haloferax profundi</name>
    <dbReference type="NCBI Taxonomy" id="1544718"/>
    <lineage>
        <taxon>Archaea</taxon>
        <taxon>Methanobacteriati</taxon>
        <taxon>Methanobacteriota</taxon>
        <taxon>Stenosarchaea group</taxon>
        <taxon>Halobacteria</taxon>
        <taxon>Halobacteriales</taxon>
        <taxon>Haloferacaceae</taxon>
        <taxon>Haloferax</taxon>
    </lineage>
</organism>